<protein>
    <recommendedName>
        <fullName evidence="5">DUF4190 domain-containing protein</fullName>
    </recommendedName>
</protein>
<dbReference type="EMBL" id="MHIL01000013">
    <property type="protein sequence ID" value="OGY51856.1"/>
    <property type="molecule type" value="Genomic_DNA"/>
</dbReference>
<reference evidence="3 4" key="1">
    <citation type="journal article" date="2016" name="Nat. Commun.">
        <title>Thousands of microbial genomes shed light on interconnected biogeochemical processes in an aquifer system.</title>
        <authorList>
            <person name="Anantharaman K."/>
            <person name="Brown C.T."/>
            <person name="Hug L.A."/>
            <person name="Sharon I."/>
            <person name="Castelle C.J."/>
            <person name="Probst A.J."/>
            <person name="Thomas B.C."/>
            <person name="Singh A."/>
            <person name="Wilkins M.J."/>
            <person name="Karaoz U."/>
            <person name="Brodie E.L."/>
            <person name="Williams K.H."/>
            <person name="Hubbard S.S."/>
            <person name="Banfield J.F."/>
        </authorList>
    </citation>
    <scope>NUCLEOTIDE SEQUENCE [LARGE SCALE GENOMIC DNA]</scope>
</reference>
<dbReference type="Proteomes" id="UP000177310">
    <property type="component" value="Unassembled WGS sequence"/>
</dbReference>
<comment type="caution">
    <text evidence="3">The sequence shown here is derived from an EMBL/GenBank/DDBJ whole genome shotgun (WGS) entry which is preliminary data.</text>
</comment>
<feature type="transmembrane region" description="Helical" evidence="1">
    <location>
        <begin position="63"/>
        <end position="85"/>
    </location>
</feature>
<feature type="chain" id="PRO_5009581561" description="DUF4190 domain-containing protein" evidence="2">
    <location>
        <begin position="23"/>
        <end position="142"/>
    </location>
</feature>
<evidence type="ECO:0000256" key="1">
    <source>
        <dbReference type="SAM" id="Phobius"/>
    </source>
</evidence>
<evidence type="ECO:0000313" key="4">
    <source>
        <dbReference type="Proteomes" id="UP000177310"/>
    </source>
</evidence>
<sequence>MKPHSVIIAAVLLLLVAGPAFAKWVPNPRPAERLQNVGVAAGYSSSVGTTSVATTVGQIIKTFLSLLGLIFMGYLVYAGYLWMSASGEEEKLRKAKAIIRGSIIGIIIALSGYIITATVVDRISTATGYGEAYHPTTKLGKL</sequence>
<dbReference type="InterPro" id="IPR043993">
    <property type="entry name" value="T4SS_pilin"/>
</dbReference>
<keyword evidence="1" id="KW-0472">Membrane</keyword>
<evidence type="ECO:0000256" key="2">
    <source>
        <dbReference type="SAM" id="SignalP"/>
    </source>
</evidence>
<keyword evidence="1" id="KW-1133">Transmembrane helix</keyword>
<feature type="signal peptide" evidence="2">
    <location>
        <begin position="1"/>
        <end position="22"/>
    </location>
</feature>
<dbReference type="Pfam" id="PF18895">
    <property type="entry name" value="T4SS_pilin"/>
    <property type="match status" value="1"/>
</dbReference>
<accession>A0A1G1YJ61</accession>
<keyword evidence="1" id="KW-0812">Transmembrane</keyword>
<evidence type="ECO:0000313" key="3">
    <source>
        <dbReference type="EMBL" id="OGY51856.1"/>
    </source>
</evidence>
<name>A0A1G1YJ61_9BACT</name>
<dbReference type="AlphaFoldDB" id="A0A1G1YJ61"/>
<gene>
    <name evidence="3" type="ORF">A3J59_04850</name>
</gene>
<organism evidence="3 4">
    <name type="scientific">Candidatus Buchananbacteria bacterium RIFCSPHIGHO2_02_FULL_56_16</name>
    <dbReference type="NCBI Taxonomy" id="1797542"/>
    <lineage>
        <taxon>Bacteria</taxon>
        <taxon>Candidatus Buchananiibacteriota</taxon>
    </lineage>
</organism>
<evidence type="ECO:0008006" key="5">
    <source>
        <dbReference type="Google" id="ProtNLM"/>
    </source>
</evidence>
<keyword evidence="2" id="KW-0732">Signal</keyword>
<feature type="transmembrane region" description="Helical" evidence="1">
    <location>
        <begin position="97"/>
        <end position="115"/>
    </location>
</feature>
<dbReference type="STRING" id="1797542.A3J59_04850"/>
<proteinExistence type="predicted"/>